<feature type="region of interest" description="Disordered" evidence="1">
    <location>
        <begin position="278"/>
        <end position="297"/>
    </location>
</feature>
<dbReference type="AlphaFoldDB" id="A0A9P6ELX9"/>
<feature type="region of interest" description="Disordered" evidence="1">
    <location>
        <begin position="1"/>
        <end position="52"/>
    </location>
</feature>
<sequence length="340" mass="37774">MSTKTSDNDDFVQIQQPAEMSPTELTPAESKAGDTVPPPPPEMPLEPVEDESGESVIQGRVEDGANPPIKLIQLESLLTLLKEIPGFGLQGSVYQFRSPISGTALTDLLKQTDRISHISLSDLDKESLAPSVFVRLALLRNPAGYLFPSLSEIAINKGNTFLEFLSVFSSPALRQLKITGVDEANETPLAAFLGTGSAEAAELKSVLLDDNVLSQKTVEYVAKFSHLKTLHLIDTLPSFDFHLLEMLGRIQTLEDFSFCQSSSSIEYRSQATVHAEAESNRLAEEKEQRRLAEENERKRLEVVREREAVEKRQREQLEKEKEQRKMEEAPSSLPNLIATV</sequence>
<accession>A0A9P6ELX9</accession>
<protein>
    <submittedName>
        <fullName evidence="2">Uncharacterized protein</fullName>
    </submittedName>
</protein>
<feature type="region of interest" description="Disordered" evidence="1">
    <location>
        <begin position="306"/>
        <end position="340"/>
    </location>
</feature>
<name>A0A9P6ELX9_9AGAR</name>
<dbReference type="EMBL" id="MU157836">
    <property type="protein sequence ID" value="KAF9531222.1"/>
    <property type="molecule type" value="Genomic_DNA"/>
</dbReference>
<keyword evidence="3" id="KW-1185">Reference proteome</keyword>
<evidence type="ECO:0000256" key="1">
    <source>
        <dbReference type="SAM" id="MobiDB-lite"/>
    </source>
</evidence>
<dbReference type="CDD" id="cd22249">
    <property type="entry name" value="UDM1_RNF168_RNF169-like"/>
    <property type="match status" value="1"/>
</dbReference>
<evidence type="ECO:0000313" key="2">
    <source>
        <dbReference type="EMBL" id="KAF9531222.1"/>
    </source>
</evidence>
<proteinExistence type="predicted"/>
<organism evidence="2 3">
    <name type="scientific">Crepidotus variabilis</name>
    <dbReference type="NCBI Taxonomy" id="179855"/>
    <lineage>
        <taxon>Eukaryota</taxon>
        <taxon>Fungi</taxon>
        <taxon>Dikarya</taxon>
        <taxon>Basidiomycota</taxon>
        <taxon>Agaricomycotina</taxon>
        <taxon>Agaricomycetes</taxon>
        <taxon>Agaricomycetidae</taxon>
        <taxon>Agaricales</taxon>
        <taxon>Agaricineae</taxon>
        <taxon>Crepidotaceae</taxon>
        <taxon>Crepidotus</taxon>
    </lineage>
</organism>
<evidence type="ECO:0000313" key="3">
    <source>
        <dbReference type="Proteomes" id="UP000807306"/>
    </source>
</evidence>
<reference evidence="2" key="1">
    <citation type="submission" date="2020-11" db="EMBL/GenBank/DDBJ databases">
        <authorList>
            <consortium name="DOE Joint Genome Institute"/>
            <person name="Ahrendt S."/>
            <person name="Riley R."/>
            <person name="Andreopoulos W."/>
            <person name="Labutti K."/>
            <person name="Pangilinan J."/>
            <person name="Ruiz-Duenas F.J."/>
            <person name="Barrasa J.M."/>
            <person name="Sanchez-Garcia M."/>
            <person name="Camarero S."/>
            <person name="Miyauchi S."/>
            <person name="Serrano A."/>
            <person name="Linde D."/>
            <person name="Babiker R."/>
            <person name="Drula E."/>
            <person name="Ayuso-Fernandez I."/>
            <person name="Pacheco R."/>
            <person name="Padilla G."/>
            <person name="Ferreira P."/>
            <person name="Barriuso J."/>
            <person name="Kellner H."/>
            <person name="Castanera R."/>
            <person name="Alfaro M."/>
            <person name="Ramirez L."/>
            <person name="Pisabarro A.G."/>
            <person name="Kuo A."/>
            <person name="Tritt A."/>
            <person name="Lipzen A."/>
            <person name="He G."/>
            <person name="Yan M."/>
            <person name="Ng V."/>
            <person name="Cullen D."/>
            <person name="Martin F."/>
            <person name="Rosso M.-N."/>
            <person name="Henrissat B."/>
            <person name="Hibbett D."/>
            <person name="Martinez A.T."/>
            <person name="Grigoriev I.V."/>
        </authorList>
    </citation>
    <scope>NUCLEOTIDE SEQUENCE</scope>
    <source>
        <strain evidence="2">CBS 506.95</strain>
    </source>
</reference>
<gene>
    <name evidence="2" type="ORF">CPB83DRAFT_130099</name>
</gene>
<comment type="caution">
    <text evidence="2">The sequence shown here is derived from an EMBL/GenBank/DDBJ whole genome shotgun (WGS) entry which is preliminary data.</text>
</comment>
<dbReference type="Proteomes" id="UP000807306">
    <property type="component" value="Unassembled WGS sequence"/>
</dbReference>
<feature type="compositionally biased region" description="Basic and acidic residues" evidence="1">
    <location>
        <begin position="306"/>
        <end position="328"/>
    </location>
</feature>